<dbReference type="EMBL" id="KQ419763">
    <property type="protein sequence ID" value="KOF82433.1"/>
    <property type="molecule type" value="Genomic_DNA"/>
</dbReference>
<protein>
    <submittedName>
        <fullName evidence="1">Uncharacterized protein</fullName>
    </submittedName>
</protein>
<sequence>MVTAKWLKPIKGHKYMTSTNRQKKMFNYTCIHMDRYKDTYIFTQPYIHVHVDKSIVKKLVCIKF</sequence>
<name>A0A0L8GZP2_OCTBM</name>
<proteinExistence type="predicted"/>
<dbReference type="AlphaFoldDB" id="A0A0L8GZP2"/>
<evidence type="ECO:0000313" key="1">
    <source>
        <dbReference type="EMBL" id="KOF82433.1"/>
    </source>
</evidence>
<gene>
    <name evidence="1" type="ORF">OCBIM_22025292mg</name>
</gene>
<organism evidence="1">
    <name type="scientific">Octopus bimaculoides</name>
    <name type="common">California two-spotted octopus</name>
    <dbReference type="NCBI Taxonomy" id="37653"/>
    <lineage>
        <taxon>Eukaryota</taxon>
        <taxon>Metazoa</taxon>
        <taxon>Spiralia</taxon>
        <taxon>Lophotrochozoa</taxon>
        <taxon>Mollusca</taxon>
        <taxon>Cephalopoda</taxon>
        <taxon>Coleoidea</taxon>
        <taxon>Octopodiformes</taxon>
        <taxon>Octopoda</taxon>
        <taxon>Incirrata</taxon>
        <taxon>Octopodidae</taxon>
        <taxon>Octopus</taxon>
    </lineage>
</organism>
<reference evidence="1" key="1">
    <citation type="submission" date="2015-07" db="EMBL/GenBank/DDBJ databases">
        <title>MeaNS - Measles Nucleotide Surveillance Program.</title>
        <authorList>
            <person name="Tran T."/>
            <person name="Druce J."/>
        </authorList>
    </citation>
    <scope>NUCLEOTIDE SEQUENCE</scope>
    <source>
        <strain evidence="1">UCB-OBI-ISO-001</strain>
        <tissue evidence="1">Gonad</tissue>
    </source>
</reference>
<accession>A0A0L8GZP2</accession>